<dbReference type="AlphaFoldDB" id="A0A413RJL5"/>
<evidence type="ECO:0000313" key="1">
    <source>
        <dbReference type="EMBL" id="RHA38714.1"/>
    </source>
</evidence>
<keyword evidence="2" id="KW-1185">Reference proteome</keyword>
<name>A0A413RJL5_9CELL</name>
<comment type="caution">
    <text evidence="1">The sequence shown here is derived from an EMBL/GenBank/DDBJ whole genome shotgun (WGS) entry which is preliminary data.</text>
</comment>
<sequence>MISETRSCGASIVIDYTAITTRDADNTGYRNVAEENAVATWRAMHQHQVATRFTAEGVEPGLRPHGAHS</sequence>
<proteinExistence type="predicted"/>
<dbReference type="EMBL" id="QWKP01000211">
    <property type="protein sequence ID" value="RHA38714.1"/>
    <property type="molecule type" value="Genomic_DNA"/>
</dbReference>
<reference evidence="1 2" key="1">
    <citation type="submission" date="2018-08" db="EMBL/GenBank/DDBJ databases">
        <title>Cellulomonas rhizosphaerae sp. nov., a novel actinomycete isolated from soil.</title>
        <authorList>
            <person name="Tian Y."/>
        </authorList>
    </citation>
    <scope>NUCLEOTIDE SEQUENCE [LARGE SCALE GENOMIC DNA]</scope>
    <source>
        <strain evidence="1 2">NEAU-TCZ24</strain>
    </source>
</reference>
<protein>
    <submittedName>
        <fullName evidence="1">Uncharacterized protein</fullName>
    </submittedName>
</protein>
<dbReference type="Proteomes" id="UP000283374">
    <property type="component" value="Unassembled WGS sequence"/>
</dbReference>
<gene>
    <name evidence="1" type="ORF">D1825_13350</name>
</gene>
<organism evidence="1 2">
    <name type="scientific">Cellulomonas rhizosphaerae</name>
    <dbReference type="NCBI Taxonomy" id="2293719"/>
    <lineage>
        <taxon>Bacteria</taxon>
        <taxon>Bacillati</taxon>
        <taxon>Actinomycetota</taxon>
        <taxon>Actinomycetes</taxon>
        <taxon>Micrococcales</taxon>
        <taxon>Cellulomonadaceae</taxon>
        <taxon>Cellulomonas</taxon>
    </lineage>
</organism>
<accession>A0A413RJL5</accession>
<evidence type="ECO:0000313" key="2">
    <source>
        <dbReference type="Proteomes" id="UP000283374"/>
    </source>
</evidence>
<dbReference type="RefSeq" id="WP_118767907.1">
    <property type="nucleotide sequence ID" value="NZ_QWKP01000211.1"/>
</dbReference>